<name>A0A328CW65_9ASTE</name>
<feature type="compositionally biased region" description="Polar residues" evidence="1">
    <location>
        <begin position="22"/>
        <end position="33"/>
    </location>
</feature>
<feature type="compositionally biased region" description="Basic and acidic residues" evidence="1">
    <location>
        <begin position="237"/>
        <end position="253"/>
    </location>
</feature>
<feature type="region of interest" description="Disordered" evidence="1">
    <location>
        <begin position="66"/>
        <end position="200"/>
    </location>
</feature>
<feature type="compositionally biased region" description="Basic residues" evidence="1">
    <location>
        <begin position="99"/>
        <end position="114"/>
    </location>
</feature>
<dbReference type="AlphaFoldDB" id="A0A328CW65"/>
<evidence type="ECO:0000313" key="3">
    <source>
        <dbReference type="Proteomes" id="UP000249390"/>
    </source>
</evidence>
<feature type="compositionally biased region" description="Low complexity" evidence="1">
    <location>
        <begin position="166"/>
        <end position="175"/>
    </location>
</feature>
<sequence length="267" mass="28963">MDSSPPLRPPPIWVADSLFGFSDTSSSGISTPFGSLDSTRTETESDDEEDYGDGVEDFLAELTRQVAGFTLEDDDEEEEDPSIVLQDHPTEPREALKPSARKKQSSPAPGRRRVEKGDSTQKRVEHGAEQKKGKRRGSSGGGRSQALKSGSGMQAVFLGGSGYATGGASSSSGTGVFLPRGTSNHRGPTESKRKSGCSTVLIPTRVLQVLQLHHSNNKSQSNSRAAPHLLPSNEHYSPSKREQVSDIQTRPELDEQEMPQLPQEWTY</sequence>
<evidence type="ECO:0000313" key="2">
    <source>
        <dbReference type="EMBL" id="RAL37414.1"/>
    </source>
</evidence>
<comment type="caution">
    <text evidence="2">The sequence shown here is derived from an EMBL/GenBank/DDBJ whole genome shotgun (WGS) entry which is preliminary data.</text>
</comment>
<reference evidence="2 3" key="1">
    <citation type="submission" date="2018-06" db="EMBL/GenBank/DDBJ databases">
        <title>The Genome of Cuscuta australis (Dodder) Provides Insight into the Evolution of Plant Parasitism.</title>
        <authorList>
            <person name="Liu H."/>
        </authorList>
    </citation>
    <scope>NUCLEOTIDE SEQUENCE [LARGE SCALE GENOMIC DNA]</scope>
    <source>
        <strain evidence="3">cv. Yunnan</strain>
        <tissue evidence="2">Vines</tissue>
    </source>
</reference>
<feature type="region of interest" description="Disordered" evidence="1">
    <location>
        <begin position="215"/>
        <end position="267"/>
    </location>
</feature>
<accession>A0A328CW65</accession>
<dbReference type="Proteomes" id="UP000249390">
    <property type="component" value="Unassembled WGS sequence"/>
</dbReference>
<dbReference type="PANTHER" id="PTHR33356">
    <property type="entry name" value="TIP41-LIKE PROTEIN"/>
    <property type="match status" value="1"/>
</dbReference>
<feature type="compositionally biased region" description="Basic and acidic residues" evidence="1">
    <location>
        <begin position="115"/>
        <end position="131"/>
    </location>
</feature>
<dbReference type="EMBL" id="NQVE01000215">
    <property type="protein sequence ID" value="RAL37414.1"/>
    <property type="molecule type" value="Genomic_DNA"/>
</dbReference>
<keyword evidence="3" id="KW-1185">Reference proteome</keyword>
<dbReference type="PANTHER" id="PTHR33356:SF16">
    <property type="entry name" value="G PATCH DOMAIN PROTEIN"/>
    <property type="match status" value="1"/>
</dbReference>
<protein>
    <submittedName>
        <fullName evidence="2">Uncharacterized protein</fullName>
    </submittedName>
</protein>
<proteinExistence type="predicted"/>
<evidence type="ECO:0000256" key="1">
    <source>
        <dbReference type="SAM" id="MobiDB-lite"/>
    </source>
</evidence>
<feature type="compositionally biased region" description="Polar residues" evidence="1">
    <location>
        <begin position="215"/>
        <end position="224"/>
    </location>
</feature>
<gene>
    <name evidence="2" type="ORF">DM860_000108</name>
</gene>
<feature type="compositionally biased region" description="Acidic residues" evidence="1">
    <location>
        <begin position="71"/>
        <end position="81"/>
    </location>
</feature>
<feature type="compositionally biased region" description="Acidic residues" evidence="1">
    <location>
        <begin position="44"/>
        <end position="54"/>
    </location>
</feature>
<feature type="region of interest" description="Disordered" evidence="1">
    <location>
        <begin position="19"/>
        <end position="54"/>
    </location>
</feature>
<organism evidence="2 3">
    <name type="scientific">Cuscuta australis</name>
    <dbReference type="NCBI Taxonomy" id="267555"/>
    <lineage>
        <taxon>Eukaryota</taxon>
        <taxon>Viridiplantae</taxon>
        <taxon>Streptophyta</taxon>
        <taxon>Embryophyta</taxon>
        <taxon>Tracheophyta</taxon>
        <taxon>Spermatophyta</taxon>
        <taxon>Magnoliopsida</taxon>
        <taxon>eudicotyledons</taxon>
        <taxon>Gunneridae</taxon>
        <taxon>Pentapetalae</taxon>
        <taxon>asterids</taxon>
        <taxon>lamiids</taxon>
        <taxon>Solanales</taxon>
        <taxon>Convolvulaceae</taxon>
        <taxon>Cuscuteae</taxon>
        <taxon>Cuscuta</taxon>
        <taxon>Cuscuta subgen. Grammica</taxon>
        <taxon>Cuscuta sect. Cleistogrammica</taxon>
    </lineage>
</organism>